<comment type="caution">
    <text evidence="2">The sequence shown here is derived from an EMBL/GenBank/DDBJ whole genome shotgun (WGS) entry which is preliminary data.</text>
</comment>
<name>X1K0T2_9ZZZZ</name>
<sequence>MISEFFKSPFLYPALGFALFFGWRAVSIFVNPDIYRIKKWDWKFYQFWFNFVGAFIGWVVVYYLWKTDISKFGIEHFVALIIAFLGITGNLPYAVLIGELRISQVKKQIESSLQKGK</sequence>
<dbReference type="AlphaFoldDB" id="X1K0T2"/>
<evidence type="ECO:0000256" key="1">
    <source>
        <dbReference type="SAM" id="Phobius"/>
    </source>
</evidence>
<organism evidence="2">
    <name type="scientific">marine sediment metagenome</name>
    <dbReference type="NCBI Taxonomy" id="412755"/>
    <lineage>
        <taxon>unclassified sequences</taxon>
        <taxon>metagenomes</taxon>
        <taxon>ecological metagenomes</taxon>
    </lineage>
</organism>
<feature type="transmembrane region" description="Helical" evidence="1">
    <location>
        <begin position="47"/>
        <end position="65"/>
    </location>
</feature>
<keyword evidence="1" id="KW-1133">Transmembrane helix</keyword>
<evidence type="ECO:0000313" key="2">
    <source>
        <dbReference type="EMBL" id="GAH75698.1"/>
    </source>
</evidence>
<feature type="transmembrane region" description="Helical" evidence="1">
    <location>
        <begin position="77"/>
        <end position="97"/>
    </location>
</feature>
<keyword evidence="1" id="KW-0812">Transmembrane</keyword>
<reference evidence="2" key="1">
    <citation type="journal article" date="2014" name="Front. Microbiol.">
        <title>High frequency of phylogenetically diverse reductive dehalogenase-homologous genes in deep subseafloor sedimentary metagenomes.</title>
        <authorList>
            <person name="Kawai M."/>
            <person name="Futagami T."/>
            <person name="Toyoda A."/>
            <person name="Takaki Y."/>
            <person name="Nishi S."/>
            <person name="Hori S."/>
            <person name="Arai W."/>
            <person name="Tsubouchi T."/>
            <person name="Morono Y."/>
            <person name="Uchiyama I."/>
            <person name="Ito T."/>
            <person name="Fujiyama A."/>
            <person name="Inagaki F."/>
            <person name="Takami H."/>
        </authorList>
    </citation>
    <scope>NUCLEOTIDE SEQUENCE</scope>
    <source>
        <strain evidence="2">Expedition CK06-06</strain>
    </source>
</reference>
<accession>X1K0T2</accession>
<protein>
    <submittedName>
        <fullName evidence="2">Uncharacterized protein</fullName>
    </submittedName>
</protein>
<keyword evidence="1" id="KW-0472">Membrane</keyword>
<dbReference type="EMBL" id="BARU01026317">
    <property type="protein sequence ID" value="GAH75698.1"/>
    <property type="molecule type" value="Genomic_DNA"/>
</dbReference>
<feature type="transmembrane region" description="Helical" evidence="1">
    <location>
        <begin position="12"/>
        <end position="35"/>
    </location>
</feature>
<gene>
    <name evidence="2" type="ORF">S03H2_42292</name>
</gene>
<proteinExistence type="predicted"/>